<dbReference type="PANTHER" id="PTHR24305:SF235">
    <property type="entry name" value="CYTOCHROME P450 MONOOXYGENASE APDB-RELATED"/>
    <property type="match status" value="1"/>
</dbReference>
<protein>
    <submittedName>
        <fullName evidence="5">Tryprostatin B 6-hydroxylase</fullName>
    </submittedName>
</protein>
<dbReference type="GO" id="GO:0044550">
    <property type="term" value="P:secondary metabolite biosynthetic process"/>
    <property type="evidence" value="ECO:0007669"/>
    <property type="project" value="UniProtKB-ARBA"/>
</dbReference>
<evidence type="ECO:0000256" key="1">
    <source>
        <dbReference type="ARBA" id="ARBA00001971"/>
    </source>
</evidence>
<dbReference type="GO" id="GO:0016705">
    <property type="term" value="F:oxidoreductase activity, acting on paired donors, with incorporation or reduction of molecular oxygen"/>
    <property type="evidence" value="ECO:0007669"/>
    <property type="project" value="InterPro"/>
</dbReference>
<dbReference type="GO" id="GO:0005506">
    <property type="term" value="F:iron ion binding"/>
    <property type="evidence" value="ECO:0007669"/>
    <property type="project" value="InterPro"/>
</dbReference>
<dbReference type="InterPro" id="IPR036396">
    <property type="entry name" value="Cyt_P450_sf"/>
</dbReference>
<sequence length="250" mass="27802">MLVKSGKRHKHLKELHEKYGDFVRVGPNAVSICNVDAQRGKFILQQNLSSDIYGPSSSVIKSPGYDAFKENAAYSSLNNVRDHSVHRQLMKSMGPGFSHQTLAKLEFLVAQNAVYFCESVLKFGRNGEQALNLTTWTSFFTYDVMGDLCFGESYDLMKNGNMASLVLFATAPLKLAGLALASPFLAKFNAIISPKSLREGLALFRKAGIDTRLANNSGRKDFMHFMIAYADLAETKKDRRGRLQSNTETL</sequence>
<evidence type="ECO:0000313" key="5">
    <source>
        <dbReference type="EMBL" id="OLL23604.1"/>
    </source>
</evidence>
<comment type="cofactor">
    <cofactor evidence="1">
        <name>heme</name>
        <dbReference type="ChEBI" id="CHEBI:30413"/>
    </cofactor>
</comment>
<dbReference type="GO" id="GO:0020037">
    <property type="term" value="F:heme binding"/>
    <property type="evidence" value="ECO:0007669"/>
    <property type="project" value="InterPro"/>
</dbReference>
<dbReference type="InterPro" id="IPR050121">
    <property type="entry name" value="Cytochrome_P450_monoxygenase"/>
</dbReference>
<evidence type="ECO:0000256" key="2">
    <source>
        <dbReference type="ARBA" id="ARBA00022723"/>
    </source>
</evidence>
<feature type="non-terminal residue" evidence="5">
    <location>
        <position position="250"/>
    </location>
</feature>
<organism evidence="5 6">
    <name type="scientific">Neolecta irregularis (strain DAH-3)</name>
    <dbReference type="NCBI Taxonomy" id="1198029"/>
    <lineage>
        <taxon>Eukaryota</taxon>
        <taxon>Fungi</taxon>
        <taxon>Dikarya</taxon>
        <taxon>Ascomycota</taxon>
        <taxon>Taphrinomycotina</taxon>
        <taxon>Neolectales</taxon>
        <taxon>Neolectaceae</taxon>
        <taxon>Neolecta</taxon>
    </lineage>
</organism>
<keyword evidence="2" id="KW-0479">Metal-binding</keyword>
<dbReference type="InterPro" id="IPR001128">
    <property type="entry name" value="Cyt_P450"/>
</dbReference>
<dbReference type="SUPFAM" id="SSF48264">
    <property type="entry name" value="Cytochrome P450"/>
    <property type="match status" value="1"/>
</dbReference>
<dbReference type="Pfam" id="PF00067">
    <property type="entry name" value="p450"/>
    <property type="match status" value="1"/>
</dbReference>
<keyword evidence="3" id="KW-0560">Oxidoreductase</keyword>
<keyword evidence="4" id="KW-0408">Iron</keyword>
<dbReference type="AlphaFoldDB" id="A0A1U7LLR7"/>
<name>A0A1U7LLR7_NEOID</name>
<reference evidence="5 6" key="1">
    <citation type="submission" date="2016-04" db="EMBL/GenBank/DDBJ databases">
        <title>Evolutionary innovation and constraint leading to complex multicellularity in the Ascomycota.</title>
        <authorList>
            <person name="Cisse O."/>
            <person name="Nguyen A."/>
            <person name="Hewitt D.A."/>
            <person name="Jedd G."/>
            <person name="Stajich J.E."/>
        </authorList>
    </citation>
    <scope>NUCLEOTIDE SEQUENCE [LARGE SCALE GENOMIC DNA]</scope>
    <source>
        <strain evidence="5 6">DAH-3</strain>
    </source>
</reference>
<dbReference type="PANTHER" id="PTHR24305">
    <property type="entry name" value="CYTOCHROME P450"/>
    <property type="match status" value="1"/>
</dbReference>
<proteinExistence type="predicted"/>
<evidence type="ECO:0000313" key="6">
    <source>
        <dbReference type="Proteomes" id="UP000186594"/>
    </source>
</evidence>
<dbReference type="OrthoDB" id="1470350at2759"/>
<keyword evidence="6" id="KW-1185">Reference proteome</keyword>
<gene>
    <name evidence="5" type="ORF">NEOLI_005493</name>
</gene>
<dbReference type="Proteomes" id="UP000186594">
    <property type="component" value="Unassembled WGS sequence"/>
</dbReference>
<evidence type="ECO:0000256" key="4">
    <source>
        <dbReference type="ARBA" id="ARBA00023004"/>
    </source>
</evidence>
<evidence type="ECO:0000256" key="3">
    <source>
        <dbReference type="ARBA" id="ARBA00023002"/>
    </source>
</evidence>
<dbReference type="GO" id="GO:0004497">
    <property type="term" value="F:monooxygenase activity"/>
    <property type="evidence" value="ECO:0007669"/>
    <property type="project" value="InterPro"/>
</dbReference>
<comment type="caution">
    <text evidence="5">The sequence shown here is derived from an EMBL/GenBank/DDBJ whole genome shotgun (WGS) entry which is preliminary data.</text>
</comment>
<dbReference type="Gene3D" id="1.10.630.10">
    <property type="entry name" value="Cytochrome P450"/>
    <property type="match status" value="1"/>
</dbReference>
<accession>A0A1U7LLR7</accession>
<dbReference type="EMBL" id="LXFE01001437">
    <property type="protein sequence ID" value="OLL23604.1"/>
    <property type="molecule type" value="Genomic_DNA"/>
</dbReference>